<dbReference type="OrthoDB" id="655095at2"/>
<evidence type="ECO:0000259" key="1">
    <source>
        <dbReference type="Pfam" id="PF00534"/>
    </source>
</evidence>
<comment type="caution">
    <text evidence="2">The sequence shown here is derived from an EMBL/GenBank/DDBJ whole genome shotgun (WGS) entry which is preliminary data.</text>
</comment>
<dbReference type="RefSeq" id="WP_109741464.1">
    <property type="nucleotide sequence ID" value="NZ_QGGO01000003.1"/>
</dbReference>
<dbReference type="SUPFAM" id="SSF53756">
    <property type="entry name" value="UDP-Glycosyltransferase/glycogen phosphorylase"/>
    <property type="match status" value="1"/>
</dbReference>
<dbReference type="GO" id="GO:0016757">
    <property type="term" value="F:glycosyltransferase activity"/>
    <property type="evidence" value="ECO:0007669"/>
    <property type="project" value="InterPro"/>
</dbReference>
<name>A0A316EC67_9BACT</name>
<protein>
    <submittedName>
        <fullName evidence="2">Glycosyltransferase involved in cell wall biosynthesis</fullName>
    </submittedName>
</protein>
<gene>
    <name evidence="2" type="ORF">LV89_00676</name>
</gene>
<keyword evidence="2" id="KW-0808">Transferase</keyword>
<accession>A0A316EC67</accession>
<dbReference type="AlphaFoldDB" id="A0A316EC67"/>
<dbReference type="PANTHER" id="PTHR45947">
    <property type="entry name" value="SULFOQUINOVOSYL TRANSFERASE SQD2"/>
    <property type="match status" value="1"/>
</dbReference>
<keyword evidence="3" id="KW-1185">Reference proteome</keyword>
<evidence type="ECO:0000313" key="3">
    <source>
        <dbReference type="Proteomes" id="UP000245489"/>
    </source>
</evidence>
<dbReference type="InterPro" id="IPR001296">
    <property type="entry name" value="Glyco_trans_1"/>
</dbReference>
<organism evidence="2 3">
    <name type="scientific">Arcicella aurantiaca</name>
    <dbReference type="NCBI Taxonomy" id="591202"/>
    <lineage>
        <taxon>Bacteria</taxon>
        <taxon>Pseudomonadati</taxon>
        <taxon>Bacteroidota</taxon>
        <taxon>Cytophagia</taxon>
        <taxon>Cytophagales</taxon>
        <taxon>Flectobacillaceae</taxon>
        <taxon>Arcicella</taxon>
    </lineage>
</organism>
<dbReference type="Proteomes" id="UP000245489">
    <property type="component" value="Unassembled WGS sequence"/>
</dbReference>
<dbReference type="CDD" id="cd03801">
    <property type="entry name" value="GT4_PimA-like"/>
    <property type="match status" value="1"/>
</dbReference>
<evidence type="ECO:0000313" key="2">
    <source>
        <dbReference type="EMBL" id="PWK28472.1"/>
    </source>
</evidence>
<feature type="domain" description="Glycosyl transferase family 1" evidence="1">
    <location>
        <begin position="184"/>
        <end position="344"/>
    </location>
</feature>
<dbReference type="Gene3D" id="3.40.50.2000">
    <property type="entry name" value="Glycogen Phosphorylase B"/>
    <property type="match status" value="2"/>
</dbReference>
<dbReference type="PANTHER" id="PTHR45947:SF3">
    <property type="entry name" value="SULFOQUINOVOSYL TRANSFERASE SQD2"/>
    <property type="match status" value="1"/>
</dbReference>
<sequence>MKKILFFTPFGGRTGSEMLIWNIFKHLNTDKFQVAVYSDKVGSLKNDLPSHIPYYTSPFNCSGISLLTKKLLTKFGYSVYEKNLIKIHEELKPDYWYLNTNLSGHFVELAEKLGVKIISHISEMPYLLYESLAEKDIKPMLKAEMTLCSSEAGRHSLEILEANNIKILYPLVDLQSIRPSESNKKIIKSKLNIPSDAYIWAMSGSLIYRKGIDYLPQIVRLMREKDKKCYFIWMGGKTGSASEYYFRKELAYYQCDNVLLTGALSEEYYDYFDLANAFLLPSHEETFGMVNVEAAYLGKPIITFNSGGVIDIMREGMGKIVESWNVEDLVNSMIDLMEGRIEINKETMRQRALDFDSSKMYLEWEKLMDTLP</sequence>
<dbReference type="EMBL" id="QGGO01000003">
    <property type="protein sequence ID" value="PWK28472.1"/>
    <property type="molecule type" value="Genomic_DNA"/>
</dbReference>
<dbReference type="Pfam" id="PF00534">
    <property type="entry name" value="Glycos_transf_1"/>
    <property type="match status" value="1"/>
</dbReference>
<reference evidence="2 3" key="1">
    <citation type="submission" date="2018-05" db="EMBL/GenBank/DDBJ databases">
        <title>Genomic Encyclopedia of Archaeal and Bacterial Type Strains, Phase II (KMG-II): from individual species to whole genera.</title>
        <authorList>
            <person name="Goeker M."/>
        </authorList>
    </citation>
    <scope>NUCLEOTIDE SEQUENCE [LARGE SCALE GENOMIC DNA]</scope>
    <source>
        <strain evidence="2 3">DSM 22214</strain>
    </source>
</reference>
<proteinExistence type="predicted"/>
<dbReference type="InterPro" id="IPR050194">
    <property type="entry name" value="Glycosyltransferase_grp1"/>
</dbReference>